<dbReference type="RefSeq" id="XP_022480541.1">
    <property type="nucleotide sequence ID" value="XM_022612780.1"/>
</dbReference>
<evidence type="ECO:0000313" key="2">
    <source>
        <dbReference type="Proteomes" id="UP000176998"/>
    </source>
</evidence>
<organism evidence="1 2">
    <name type="scientific">Colletotrichum orchidophilum</name>
    <dbReference type="NCBI Taxonomy" id="1209926"/>
    <lineage>
        <taxon>Eukaryota</taxon>
        <taxon>Fungi</taxon>
        <taxon>Dikarya</taxon>
        <taxon>Ascomycota</taxon>
        <taxon>Pezizomycotina</taxon>
        <taxon>Sordariomycetes</taxon>
        <taxon>Hypocreomycetidae</taxon>
        <taxon>Glomerellales</taxon>
        <taxon>Glomerellaceae</taxon>
        <taxon>Colletotrichum</taxon>
    </lineage>
</organism>
<keyword evidence="2" id="KW-1185">Reference proteome</keyword>
<reference evidence="1 2" key="1">
    <citation type="submission" date="2016-09" db="EMBL/GenBank/DDBJ databases">
        <authorList>
            <person name="Capua I."/>
            <person name="De Benedictis P."/>
            <person name="Joannis T."/>
            <person name="Lombin L.H."/>
            <person name="Cattoli G."/>
        </authorList>
    </citation>
    <scope>NUCLEOTIDE SEQUENCE [LARGE SCALE GENOMIC DNA]</scope>
    <source>
        <strain evidence="1 2">IMI 309357</strain>
    </source>
</reference>
<dbReference type="GeneID" id="34554290"/>
<dbReference type="AlphaFoldDB" id="A0A1G4BQ13"/>
<name>A0A1G4BQ13_9PEZI</name>
<accession>A0A1G4BQ13</accession>
<evidence type="ECO:0000313" key="1">
    <source>
        <dbReference type="EMBL" id="OHF03405.1"/>
    </source>
</evidence>
<sequence>MMGQLFWGPVILSPAARCPCSSSYTETFSTFPISISQPAGQLQDAKPS</sequence>
<dbReference type="EMBL" id="MJBS01000006">
    <property type="protein sequence ID" value="OHF03405.1"/>
    <property type="molecule type" value="Genomic_DNA"/>
</dbReference>
<dbReference type="Proteomes" id="UP000176998">
    <property type="component" value="Unassembled WGS sequence"/>
</dbReference>
<gene>
    <name evidence="1" type="ORF">CORC01_01124</name>
</gene>
<protein>
    <submittedName>
        <fullName evidence="1">Uncharacterized protein</fullName>
    </submittedName>
</protein>
<comment type="caution">
    <text evidence="1">The sequence shown here is derived from an EMBL/GenBank/DDBJ whole genome shotgun (WGS) entry which is preliminary data.</text>
</comment>
<proteinExistence type="predicted"/>